<name>A0A814HRY9_9BILA</name>
<dbReference type="Proteomes" id="UP000663879">
    <property type="component" value="Unassembled WGS sequence"/>
</dbReference>
<dbReference type="InterPro" id="IPR028994">
    <property type="entry name" value="Integrin_alpha_N"/>
</dbReference>
<accession>A0A814HRY9</accession>
<keyword evidence="2" id="KW-0964">Secreted</keyword>
<keyword evidence="4" id="KW-0843">Virulence</keyword>
<evidence type="ECO:0000256" key="3">
    <source>
        <dbReference type="ARBA" id="ARBA00022729"/>
    </source>
</evidence>
<protein>
    <submittedName>
        <fullName evidence="5">Uncharacterized protein</fullName>
    </submittedName>
</protein>
<dbReference type="InterPro" id="IPR013517">
    <property type="entry name" value="FG-GAP"/>
</dbReference>
<organism evidence="5 6">
    <name type="scientific">Brachionus calyciflorus</name>
    <dbReference type="NCBI Taxonomy" id="104777"/>
    <lineage>
        <taxon>Eukaryota</taxon>
        <taxon>Metazoa</taxon>
        <taxon>Spiralia</taxon>
        <taxon>Gnathifera</taxon>
        <taxon>Rotifera</taxon>
        <taxon>Eurotatoria</taxon>
        <taxon>Monogononta</taxon>
        <taxon>Pseudotrocha</taxon>
        <taxon>Ploima</taxon>
        <taxon>Brachionidae</taxon>
        <taxon>Brachionus</taxon>
    </lineage>
</organism>
<evidence type="ECO:0000313" key="6">
    <source>
        <dbReference type="Proteomes" id="UP000663879"/>
    </source>
</evidence>
<dbReference type="EMBL" id="CAJNOC010004208">
    <property type="protein sequence ID" value="CAF1013367.1"/>
    <property type="molecule type" value="Genomic_DNA"/>
</dbReference>
<comment type="caution">
    <text evidence="5">The sequence shown here is derived from an EMBL/GenBank/DDBJ whole genome shotgun (WGS) entry which is preliminary data.</text>
</comment>
<evidence type="ECO:0000256" key="4">
    <source>
        <dbReference type="ARBA" id="ARBA00023026"/>
    </source>
</evidence>
<evidence type="ECO:0000256" key="1">
    <source>
        <dbReference type="ARBA" id="ARBA00004613"/>
    </source>
</evidence>
<proteinExistence type="predicted"/>
<evidence type="ECO:0000256" key="2">
    <source>
        <dbReference type="ARBA" id="ARBA00022525"/>
    </source>
</evidence>
<dbReference type="SUPFAM" id="SSF69318">
    <property type="entry name" value="Integrin alpha N-terminal domain"/>
    <property type="match status" value="1"/>
</dbReference>
<evidence type="ECO:0000313" key="5">
    <source>
        <dbReference type="EMBL" id="CAF1013367.1"/>
    </source>
</evidence>
<dbReference type="InterPro" id="IPR003284">
    <property type="entry name" value="Sal_SpvB"/>
</dbReference>
<reference evidence="5" key="1">
    <citation type="submission" date="2021-02" db="EMBL/GenBank/DDBJ databases">
        <authorList>
            <person name="Nowell W R."/>
        </authorList>
    </citation>
    <scope>NUCLEOTIDE SEQUENCE</scope>
    <source>
        <strain evidence="5">Ploen Becks lab</strain>
    </source>
</reference>
<gene>
    <name evidence="5" type="ORF">OXX778_LOCUS17003</name>
</gene>
<keyword evidence="6" id="KW-1185">Reference proteome</keyword>
<dbReference type="Pfam" id="PF03534">
    <property type="entry name" value="SpvB"/>
    <property type="match status" value="1"/>
</dbReference>
<comment type="subcellular location">
    <subcellularLocation>
        <location evidence="1">Secreted</location>
    </subcellularLocation>
</comment>
<dbReference type="GO" id="GO:0005576">
    <property type="term" value="C:extracellular region"/>
    <property type="evidence" value="ECO:0007669"/>
    <property type="project" value="UniProtKB-SubCell"/>
</dbReference>
<dbReference type="GO" id="GO:0005737">
    <property type="term" value="C:cytoplasm"/>
    <property type="evidence" value="ECO:0007669"/>
    <property type="project" value="InterPro"/>
</dbReference>
<dbReference type="OrthoDB" id="442731at2759"/>
<dbReference type="Pfam" id="PF13517">
    <property type="entry name" value="FG-GAP_3"/>
    <property type="match status" value="1"/>
</dbReference>
<dbReference type="AlphaFoldDB" id="A0A814HRY9"/>
<sequence>MDLTKNLVKSVIIFDIDHNVDVTNGELIVSIPFPLMSAPNINILPKLKLVYRSGQYLKNGILGLGWSSDGLSQISRCSKTITNDGPIDDYTLKFNFDDPFCLDEQRLLATKGKHGFADSEYVTQNDQFNRIVAFGQNVKYNASQTVEVDSNNHPNYFKMYSKDNLIFTYGNGANSDVKHPDLANQTYKIVFEYEQRLPTDHVQTYFNKALIQNIEKRLKKIKFHSNNKFAKAFEIDYKSIEPTKQSLLKKVSMCFDNKHCSKPIEFNYSSEEPLFNFLSKPIYHENVCGESSFCELIQMIDLNGDGLKDIVGFGQDAIYVSLNEGNFFYKAERWSSAFCQDSGWNSSKHVRYLADINNDNLPDLVGFGDNGVFVSLNDNGKFLTMEKWSSDFGFNSGW</sequence>
<keyword evidence="3" id="KW-0732">Signal</keyword>